<evidence type="ECO:0000313" key="7">
    <source>
        <dbReference type="EMBL" id="RNI24343.1"/>
    </source>
</evidence>
<evidence type="ECO:0000256" key="3">
    <source>
        <dbReference type="ARBA" id="ARBA00022989"/>
    </source>
</evidence>
<protein>
    <submittedName>
        <fullName evidence="7">Phosphatase PAP2 family protein</fullName>
    </submittedName>
</protein>
<dbReference type="PANTHER" id="PTHR31310:SF7">
    <property type="entry name" value="PA-PHOSPHATASE RELATED-FAMILY PROTEIN DDB_G0268928"/>
    <property type="match status" value="1"/>
</dbReference>
<keyword evidence="4 5" id="KW-0472">Membrane</keyword>
<feature type="transmembrane region" description="Helical" evidence="5">
    <location>
        <begin position="134"/>
        <end position="151"/>
    </location>
</feature>
<evidence type="ECO:0000313" key="8">
    <source>
        <dbReference type="Proteomes" id="UP000271678"/>
    </source>
</evidence>
<feature type="domain" description="Inositolphosphotransferase Aur1/Ipt1" evidence="6">
    <location>
        <begin position="71"/>
        <end position="245"/>
    </location>
</feature>
<keyword evidence="8" id="KW-1185">Reference proteome</keyword>
<gene>
    <name evidence="7" type="ORF">EFY87_05105</name>
</gene>
<keyword evidence="3 5" id="KW-1133">Transmembrane helix</keyword>
<dbReference type="EMBL" id="RJJQ01000003">
    <property type="protein sequence ID" value="RNI24343.1"/>
    <property type="molecule type" value="Genomic_DNA"/>
</dbReference>
<reference evidence="7 8" key="1">
    <citation type="submission" date="2018-11" db="EMBL/GenBank/DDBJ databases">
        <title>Draft genome of Simplicispira Flexivirga sp. BO-16.</title>
        <authorList>
            <person name="Im W.T."/>
        </authorList>
    </citation>
    <scope>NUCLEOTIDE SEQUENCE [LARGE SCALE GENOMIC DNA]</scope>
    <source>
        <strain evidence="7 8">BO-16</strain>
    </source>
</reference>
<feature type="transmembrane region" description="Helical" evidence="5">
    <location>
        <begin position="211"/>
        <end position="229"/>
    </location>
</feature>
<feature type="transmembrane region" description="Helical" evidence="5">
    <location>
        <begin position="103"/>
        <end position="122"/>
    </location>
</feature>
<feature type="transmembrane region" description="Helical" evidence="5">
    <location>
        <begin position="180"/>
        <end position="199"/>
    </location>
</feature>
<evidence type="ECO:0000256" key="5">
    <source>
        <dbReference type="SAM" id="Phobius"/>
    </source>
</evidence>
<evidence type="ECO:0000256" key="4">
    <source>
        <dbReference type="ARBA" id="ARBA00023136"/>
    </source>
</evidence>
<feature type="transmembrane region" description="Helical" evidence="5">
    <location>
        <begin position="235"/>
        <end position="253"/>
    </location>
</feature>
<dbReference type="InterPro" id="IPR026841">
    <property type="entry name" value="Aur1/Ipt1"/>
</dbReference>
<dbReference type="AlphaFoldDB" id="A0A3M9MHL5"/>
<keyword evidence="2 5" id="KW-0812">Transmembrane</keyword>
<organism evidence="7 8">
    <name type="scientific">Flexivirga caeni</name>
    <dbReference type="NCBI Taxonomy" id="2294115"/>
    <lineage>
        <taxon>Bacteria</taxon>
        <taxon>Bacillati</taxon>
        <taxon>Actinomycetota</taxon>
        <taxon>Actinomycetes</taxon>
        <taxon>Micrococcales</taxon>
        <taxon>Dermacoccaceae</taxon>
        <taxon>Flexivirga</taxon>
    </lineage>
</organism>
<dbReference type="InterPro" id="IPR052185">
    <property type="entry name" value="IPC_Synthase-Related"/>
</dbReference>
<evidence type="ECO:0000256" key="1">
    <source>
        <dbReference type="ARBA" id="ARBA00004141"/>
    </source>
</evidence>
<comment type="caution">
    <text evidence="7">The sequence shown here is derived from an EMBL/GenBank/DDBJ whole genome shotgun (WGS) entry which is preliminary data.</text>
</comment>
<dbReference type="Proteomes" id="UP000271678">
    <property type="component" value="Unassembled WGS sequence"/>
</dbReference>
<name>A0A3M9MHL5_9MICO</name>
<dbReference type="PANTHER" id="PTHR31310">
    <property type="match status" value="1"/>
</dbReference>
<proteinExistence type="predicted"/>
<evidence type="ECO:0000259" key="6">
    <source>
        <dbReference type="Pfam" id="PF14378"/>
    </source>
</evidence>
<dbReference type="GO" id="GO:0016020">
    <property type="term" value="C:membrane"/>
    <property type="evidence" value="ECO:0007669"/>
    <property type="project" value="UniProtKB-SubCell"/>
</dbReference>
<accession>A0A3M9MHL5</accession>
<evidence type="ECO:0000256" key="2">
    <source>
        <dbReference type="ARBA" id="ARBA00022692"/>
    </source>
</evidence>
<dbReference type="Pfam" id="PF14378">
    <property type="entry name" value="PAP2_3"/>
    <property type="match status" value="1"/>
</dbReference>
<sequence>MHMPNLMLNWRQALALGVVLGALWALLRTRRPGLAIVCREASLIALLFSFWQIIQKVTSSDGGDAIGRAHWIERTQSMLGFPNERSVQNLILGHPDVVRLANLFYASMHFTVMGIFLLWLFFRHRDDYPAVRTTLALSTLGCFFVQFLAVAPPRLLPGYVDTAELYGESVYNAGFSVDNFGAMPSVHILFAAVVGWYTWRVSTSRWRYIGPLHFVVTVFVVVATANHWWLDGVAAIAILIASAWLRHGTLVLWHRWRDPRVATAVAAQPVATGPAASLMDESHR</sequence>
<comment type="subcellular location">
    <subcellularLocation>
        <location evidence="1">Membrane</location>
        <topology evidence="1">Multi-pass membrane protein</topology>
    </subcellularLocation>
</comment>